<feature type="region of interest" description="Disordered" evidence="2">
    <location>
        <begin position="577"/>
        <end position="627"/>
    </location>
</feature>
<evidence type="ECO:0000256" key="2">
    <source>
        <dbReference type="SAM" id="MobiDB-lite"/>
    </source>
</evidence>
<evidence type="ECO:0000313" key="4">
    <source>
        <dbReference type="Proteomes" id="UP000001064"/>
    </source>
</evidence>
<feature type="region of interest" description="Disordered" evidence="2">
    <location>
        <begin position="651"/>
        <end position="672"/>
    </location>
</feature>
<evidence type="ECO:0000256" key="1">
    <source>
        <dbReference type="PROSITE-ProRule" id="PRU00087"/>
    </source>
</evidence>
<dbReference type="InterPro" id="IPR017868">
    <property type="entry name" value="Filamin/ABP280_repeat-like"/>
</dbReference>
<dbReference type="InterPro" id="IPR014756">
    <property type="entry name" value="Ig_E-set"/>
</dbReference>
<proteinExistence type="predicted"/>
<evidence type="ECO:0000313" key="3">
    <source>
        <dbReference type="EMBL" id="EGC37115.1"/>
    </source>
</evidence>
<gene>
    <name evidence="3" type="ORF">DICPUDRAFT_77276</name>
</gene>
<sequence>MEDIKLLLNNLDYLISELKSIDIINVSESLETLKEKLIEINESLCGSGNNLEELDREFNSSIDDFQNLMVHYGLKTIFTKTLKKKKSTTNAATIAATTTTTTIISSPTKLNNNNKSSQYSILDSGLFISKKPTITQTTTPPFINDSLHQLIKLLALIQMFIIREQQQDQQQPEIPIEPIAFWVGVSTSLKELDECKVKLINKPNIQMLISFLKTSKEYLNCPASYFRIIIDNDIDIKSITQLLDWLKENSNNNKIPINIIVNNPANTNQYLQFFNLNLPISLSSTLPQFNYFINSMPYKSKSHHHNTTTTNIINNKKNRNNNQDISTNALETDSEIDSDKKHTIATQKQQREDDSTDEDSSPHDESYSTSPQFKPTLLDTKTEATILTPKTNRSYTIKNMKASPQQQKTKLFTTNENITPNKCNNNISVNSTPLNQQQQILQHSPTSPSISPSSSSTKLDPSLSRIHYKTSMFSQAKPIGITTGSVTSTQIHLRDALDNPVSTIATSNLVGFGPISSAPLKIQCDGPLLSNGDSNYPIYTFVTGPGILGVSFFPVQHGTYQLSASIDGNPIKNSPTIFKSSSSGAISPNEVKPQQQQQLHSSKTKIFPSPNNTPSSSSINTSNSLEKKRKLPSLDFDSEQIDLLDFVESEFENNSNSEKKPKSNTNSGSNSLNNSINNIFFSSNKSTTTIISNNNNFNNNDHNTDIDDLINNVTPRSNLSNNSDNIKDNISINKNVDDNGNNNNNDFDKKVCDFVNTYNKRFSSSGNNIPIINNNDNNNNNNNNNINCNNNNGDDNGDNTNTNTNKSQEKEEIIESTLLVEDEISPTLQYDEQLQSSSSLNDNNNNSIIVNSNSKRNNSDNIFNEEIEATLPT</sequence>
<dbReference type="Proteomes" id="UP000001064">
    <property type="component" value="Unassembled WGS sequence"/>
</dbReference>
<dbReference type="FunCoup" id="F0ZG52">
    <property type="interactions" value="743"/>
</dbReference>
<dbReference type="SUPFAM" id="SSF81296">
    <property type="entry name" value="E set domains"/>
    <property type="match status" value="1"/>
</dbReference>
<feature type="region of interest" description="Disordered" evidence="2">
    <location>
        <begin position="763"/>
        <end position="810"/>
    </location>
</feature>
<dbReference type="KEGG" id="dpp:DICPUDRAFT_77276"/>
<dbReference type="PROSITE" id="PS50194">
    <property type="entry name" value="FILAMIN_REPEAT"/>
    <property type="match status" value="1"/>
</dbReference>
<keyword evidence="4" id="KW-1185">Reference proteome</keyword>
<accession>F0ZG52</accession>
<dbReference type="InParanoid" id="F0ZG52"/>
<dbReference type="OrthoDB" id="21451at2759"/>
<dbReference type="eggNOG" id="ENOG502RBU1">
    <property type="taxonomic scope" value="Eukaryota"/>
</dbReference>
<dbReference type="AlphaFoldDB" id="F0ZG52"/>
<feature type="region of interest" description="Disordered" evidence="2">
    <location>
        <begin position="300"/>
        <end position="392"/>
    </location>
</feature>
<dbReference type="VEuPathDB" id="AmoebaDB:DICPUDRAFT_77276"/>
<name>F0ZG52_DICPU</name>
<dbReference type="RefSeq" id="XP_003286396.1">
    <property type="nucleotide sequence ID" value="XM_003286348.1"/>
</dbReference>
<reference evidence="4" key="1">
    <citation type="journal article" date="2011" name="Genome Biol.">
        <title>Comparative genomics of the social amoebae Dictyostelium discoideum and Dictyostelium purpureum.</title>
        <authorList>
            <consortium name="US DOE Joint Genome Institute (JGI-PGF)"/>
            <person name="Sucgang R."/>
            <person name="Kuo A."/>
            <person name="Tian X."/>
            <person name="Salerno W."/>
            <person name="Parikh A."/>
            <person name="Feasley C.L."/>
            <person name="Dalin E."/>
            <person name="Tu H."/>
            <person name="Huang E."/>
            <person name="Barry K."/>
            <person name="Lindquist E."/>
            <person name="Shapiro H."/>
            <person name="Bruce D."/>
            <person name="Schmutz J."/>
            <person name="Salamov A."/>
            <person name="Fey P."/>
            <person name="Gaudet P."/>
            <person name="Anjard C."/>
            <person name="Babu M.M."/>
            <person name="Basu S."/>
            <person name="Bushmanova Y."/>
            <person name="van der Wel H."/>
            <person name="Katoh-Kurasawa M."/>
            <person name="Dinh C."/>
            <person name="Coutinho P.M."/>
            <person name="Saito T."/>
            <person name="Elias M."/>
            <person name="Schaap P."/>
            <person name="Kay R.R."/>
            <person name="Henrissat B."/>
            <person name="Eichinger L."/>
            <person name="Rivero F."/>
            <person name="Putnam N.H."/>
            <person name="West C.M."/>
            <person name="Loomis W.F."/>
            <person name="Chisholm R.L."/>
            <person name="Shaulsky G."/>
            <person name="Strassmann J.E."/>
            <person name="Queller D.C."/>
            <person name="Kuspa A."/>
            <person name="Grigoriev I.V."/>
        </authorList>
    </citation>
    <scope>NUCLEOTIDE SEQUENCE [LARGE SCALE GENOMIC DNA]</scope>
    <source>
        <strain evidence="4">QSDP1</strain>
    </source>
</reference>
<dbReference type="GeneID" id="10503790"/>
<protein>
    <submittedName>
        <fullName evidence="3">Uncharacterized protein</fullName>
    </submittedName>
</protein>
<feature type="compositionally biased region" description="Polar residues" evidence="2">
    <location>
        <begin position="383"/>
        <end position="392"/>
    </location>
</feature>
<dbReference type="PANTHER" id="PTHR14596">
    <property type="entry name" value="ZINC FINGER PROTEIN"/>
    <property type="match status" value="1"/>
</dbReference>
<feature type="compositionally biased region" description="Polar residues" evidence="2">
    <location>
        <begin position="577"/>
        <end position="601"/>
    </location>
</feature>
<feature type="compositionally biased region" description="Low complexity" evidence="2">
    <location>
        <begin position="836"/>
        <end position="856"/>
    </location>
</feature>
<dbReference type="EMBL" id="GL871008">
    <property type="protein sequence ID" value="EGC37115.1"/>
    <property type="molecule type" value="Genomic_DNA"/>
</dbReference>
<feature type="region of interest" description="Disordered" evidence="2">
    <location>
        <begin position="832"/>
        <end position="859"/>
    </location>
</feature>
<feature type="compositionally biased region" description="Low complexity" evidence="2">
    <location>
        <begin position="663"/>
        <end position="672"/>
    </location>
</feature>
<dbReference type="OMA" id="CKNTITQ"/>
<feature type="compositionally biased region" description="Low complexity" evidence="2">
    <location>
        <begin position="766"/>
        <end position="805"/>
    </location>
</feature>
<feature type="compositionally biased region" description="Low complexity" evidence="2">
    <location>
        <begin position="608"/>
        <end position="624"/>
    </location>
</feature>
<feature type="repeat" description="Filamin" evidence="1">
    <location>
        <begin position="544"/>
        <end position="580"/>
    </location>
</feature>
<organism evidence="3 4">
    <name type="scientific">Dictyostelium purpureum</name>
    <name type="common">Slime mold</name>
    <dbReference type="NCBI Taxonomy" id="5786"/>
    <lineage>
        <taxon>Eukaryota</taxon>
        <taxon>Amoebozoa</taxon>
        <taxon>Evosea</taxon>
        <taxon>Eumycetozoa</taxon>
        <taxon>Dictyostelia</taxon>
        <taxon>Dictyosteliales</taxon>
        <taxon>Dictyosteliaceae</taxon>
        <taxon>Dictyostelium</taxon>
    </lineage>
</organism>
<feature type="compositionally biased region" description="Low complexity" evidence="2">
    <location>
        <begin position="444"/>
        <end position="461"/>
    </location>
</feature>
<feature type="region of interest" description="Disordered" evidence="2">
    <location>
        <begin position="435"/>
        <end position="461"/>
    </location>
</feature>
<dbReference type="PANTHER" id="PTHR14596:SF72">
    <property type="entry name" value="ZINC FINGER PROTEIN MSN2-RELATED"/>
    <property type="match status" value="1"/>
</dbReference>